<dbReference type="KEGG" id="sclf:BB341_14705"/>
<protein>
    <submittedName>
        <fullName evidence="2">Uncharacterized protein</fullName>
    </submittedName>
</protein>
<name>B5GY88_STRCL</name>
<organism evidence="2 3">
    <name type="scientific">Streptomyces clavuligerus</name>
    <dbReference type="NCBI Taxonomy" id="1901"/>
    <lineage>
        <taxon>Bacteria</taxon>
        <taxon>Bacillati</taxon>
        <taxon>Actinomycetota</taxon>
        <taxon>Actinomycetes</taxon>
        <taxon>Kitasatosporales</taxon>
        <taxon>Streptomycetaceae</taxon>
        <taxon>Streptomyces</taxon>
    </lineage>
</organism>
<evidence type="ECO:0000256" key="1">
    <source>
        <dbReference type="SAM" id="MobiDB-lite"/>
    </source>
</evidence>
<feature type="region of interest" description="Disordered" evidence="1">
    <location>
        <begin position="25"/>
        <end position="45"/>
    </location>
</feature>
<dbReference type="Proteomes" id="UP000002357">
    <property type="component" value="Chromosome"/>
</dbReference>
<proteinExistence type="predicted"/>
<evidence type="ECO:0000313" key="2">
    <source>
        <dbReference type="EMBL" id="EFG07839.1"/>
    </source>
</evidence>
<evidence type="ECO:0000313" key="3">
    <source>
        <dbReference type="Proteomes" id="UP000002357"/>
    </source>
</evidence>
<keyword evidence="3" id="KW-1185">Reference proteome</keyword>
<gene>
    <name evidence="2" type="ORF">SCLAV_2767</name>
</gene>
<reference evidence="2 3" key="1">
    <citation type="journal article" date="2010" name="Genome Biol. Evol.">
        <title>The sequence of a 1.8-mb bacterial linear plasmid reveals a rich evolutionary reservoir of secondary metabolic pathways.</title>
        <authorList>
            <person name="Medema M.H."/>
            <person name="Trefzer A."/>
            <person name="Kovalchuk A."/>
            <person name="van den Berg M."/>
            <person name="Mueller U."/>
            <person name="Heijne W."/>
            <person name="Wu L."/>
            <person name="Alam M.T."/>
            <person name="Ronning C.M."/>
            <person name="Nierman W.C."/>
            <person name="Bovenberg R.A.L."/>
            <person name="Breitling R."/>
            <person name="Takano E."/>
        </authorList>
    </citation>
    <scope>NUCLEOTIDE SEQUENCE [LARGE SCALE GENOMIC DNA]</scope>
    <source>
        <strain evidence="3">ATCC 27064 / DSM 738 / JCM 4710 / NBRC 13307 / NCIMB 12785 / NRRL 3585 / VKM Ac-602</strain>
    </source>
</reference>
<dbReference type="AlphaFoldDB" id="B5GY88"/>
<dbReference type="EMBL" id="CM000913">
    <property type="protein sequence ID" value="EFG07839.1"/>
    <property type="molecule type" value="Genomic_DNA"/>
</dbReference>
<dbReference type="RefSeq" id="WP_003956847.1">
    <property type="nucleotide sequence ID" value="NZ_CM000913.1"/>
</dbReference>
<accession>B5GY88</accession>
<sequence length="103" mass="11155">MRDAIARVLARALFLLLPAHGRHRTTTPAVTTPAPVSPWARPWTGPSSTTARAVFTAPEARALTPEQREHFYATAWAELGHVYIHTVAVSDVHHVTTPAAVTA</sequence>
<dbReference type="eggNOG" id="ENOG5030E4U">
    <property type="taxonomic scope" value="Bacteria"/>
</dbReference>
<dbReference type="OrthoDB" id="4332590at2"/>
<dbReference type="GeneID" id="93730687"/>